<dbReference type="Proteomes" id="UP001221411">
    <property type="component" value="Unassembled WGS sequence"/>
</dbReference>
<organism evidence="1 2">
    <name type="scientific">Polyangium mundeleinium</name>
    <dbReference type="NCBI Taxonomy" id="2995306"/>
    <lineage>
        <taxon>Bacteria</taxon>
        <taxon>Pseudomonadati</taxon>
        <taxon>Myxococcota</taxon>
        <taxon>Polyangia</taxon>
        <taxon>Polyangiales</taxon>
        <taxon>Polyangiaceae</taxon>
        <taxon>Polyangium</taxon>
    </lineage>
</organism>
<evidence type="ECO:0000313" key="2">
    <source>
        <dbReference type="Proteomes" id="UP001221411"/>
    </source>
</evidence>
<evidence type="ECO:0008006" key="3">
    <source>
        <dbReference type="Google" id="ProtNLM"/>
    </source>
</evidence>
<evidence type="ECO:0000313" key="1">
    <source>
        <dbReference type="EMBL" id="MDC0743284.1"/>
    </source>
</evidence>
<comment type="caution">
    <text evidence="1">The sequence shown here is derived from an EMBL/GenBank/DDBJ whole genome shotgun (WGS) entry which is preliminary data.</text>
</comment>
<dbReference type="EMBL" id="JAQNDO010000001">
    <property type="protein sequence ID" value="MDC0743284.1"/>
    <property type="molecule type" value="Genomic_DNA"/>
</dbReference>
<keyword evidence="2" id="KW-1185">Reference proteome</keyword>
<sequence>MFRLSGRLPHDPSPVVEKVLAALAAAGIEVGRIPGRDRRLDRLVTHDLAKLFMASPEMRRVIARLAALRVPFSEDLLDRAGVSALPDTNKRIVAELVDTLDDGARALPAALASVIRARVEMGDPAWVPDGSADDAYRFAAQYHRERYEAAHAEGKVAKAIREELEEIHHLTEAGDAIALLSRSLQFVEQYDALGKRLSQKAFRERAQEEKLRRDAVRAYERAIEHDDREAYAHHYIAYNLDILGIEPERVEREYIRARELAPGHAWYHGRYIGFLVTRAWMKEARAAWDQALVDLAVAAGSPQSTLYVELHAQVARLLLARSELEFASDVLEDVPDALREQPWWRALDQLRVCLEEDRDERLIFPPRLRLSERWEGPHLADQRNVRTWTPGRVFAQDDEIVTLLVAKGPDTSSTLDLSTDELEEAWNVSPSQLRVGTFVELIEYADDTRAMEIWDRQSSSFTAVPDLPKPFPNHRRYIRRAFA</sequence>
<dbReference type="InterPro" id="IPR011990">
    <property type="entry name" value="TPR-like_helical_dom_sf"/>
</dbReference>
<accession>A0ABT5EN76</accession>
<reference evidence="1 2" key="1">
    <citation type="submission" date="2022-11" db="EMBL/GenBank/DDBJ databases">
        <title>Minimal conservation of predation-associated metabolite biosynthetic gene clusters underscores biosynthetic potential of Myxococcota including descriptions for ten novel species: Archangium lansinium sp. nov., Myxococcus landrumus sp. nov., Nannocystis bai.</title>
        <authorList>
            <person name="Ahearne A."/>
            <person name="Stevens C."/>
            <person name="Dowd S."/>
        </authorList>
    </citation>
    <scope>NUCLEOTIDE SEQUENCE [LARGE SCALE GENOMIC DNA]</scope>
    <source>
        <strain evidence="1 2">RJM3</strain>
    </source>
</reference>
<dbReference type="Gene3D" id="1.25.40.10">
    <property type="entry name" value="Tetratricopeptide repeat domain"/>
    <property type="match status" value="1"/>
</dbReference>
<gene>
    <name evidence="1" type="ORF">POL67_18175</name>
</gene>
<proteinExistence type="predicted"/>
<dbReference type="RefSeq" id="WP_271918672.1">
    <property type="nucleotide sequence ID" value="NZ_JAQNDO010000001.1"/>
</dbReference>
<protein>
    <recommendedName>
        <fullName evidence="3">Tetratricopeptide repeat protein</fullName>
    </recommendedName>
</protein>
<name>A0ABT5EN76_9BACT</name>